<sequence>MTARFLWSGDPGKNSLHWHSWDKICKSKKEGGLGLRNLKAFNMALLFADLIDTDLGTWKYDLIRDIFSYRNSLSPSDLRIPMAFGVGTFLVMVNSPFAQLIMPSLTKIFFSLLSRTSVKSLRSCVTLSGIQDAEVAEVLALRETIRKPIYSPKSPAIASEAARRTRVMPMDVEEIPPASDRSRGNSVMTMDREEKLPEIDERCTMIFRKQWRCRSPAIEGEPFCEEHINETPNRKSSDSVHAARVKKKSSSIREGGGVRVNKKKSSFSSSEEEVIPEKKVRRKVVERGGKILENIDGDEGGEDVIDDNRPKLIRRAGQARKEKSDVPNEAGIEEHDDGDGSDEGGDVVTLKLGERNGNGEFLLKKNETKSQWKEIPVEMGGGSGHDEDDLGLRVVKKQKKNNGMRSGKKENKGDGRQIVQEKATTKKTKNEKNDCAYNSEIELMDKGVKRPGESIDIESASCEKKIKGQKRQEKEILEMDEAEKAELKSDDGSEYKSHSLRKRKSRETMKGTKALIMSKYISDDPNDPFQMCHQCMKSDRKVVRYPELSKEAIAEACPCCRKNCNCKACLRRYNQPENVYSGDPEDNREKLRSFKYLISFLMPFLEQFSHDQMVEKVMEAKIRGSLLSDVKIEKIDYSLDERMYWEIREGCLKGCEEVLIEYTEIGINYLHGKKPFEKSAKEATSLPCTESNCRSEQMALPEWKATKSGEIPCPPKERGGCGHGMLELKCILGESWVSELKEKAEDLVVACGLAEVSQISTQCLCLEFNEGVHVEVGQLRKGAYRSSGDNYLYCPLASDIQPGELEHFQRHWIRGEPIVVRDVDINIHQFFKGYTEGRSHKTSWPEMLKLKDWPPSTLFEERLPRHCAEFINALPYKEYTHLRTGILNLAARLPSEMLKPDLGPKTYIAYGFPEELGRGDSVTKLHCDISDAIVILSGFLWYCICYCLCKTVAFVIFTVNVLMHTADVAPTKYRLTEIKKLKKQQAEQDQKELFCKVNADDQGTGIAMQEPNVCLNLEAPVFTAPVEVFPAAMEDGFEHSYSSGNQNTTADTMVNDNEPRAEDTDPSETKIRDKDLVRNNLKESNLASGLPSENEDDDMVGIVESTKGTGRVRHNNLSNKVNMNSEVLSAQIPAHHIREVKNSKEINTGAGKDKIEGGAVWDIFRRQDVPKLVEYLRKHHKEFRHIYGRPVEQVVHPIHDQSLYLTSCHKAKLKEEFGVEPWTFVQKLGEAVFIPAGCPHQVRNLKSCIKVALDFVSPENLGECIRLTEEFRTLPDNHKAKEDKLEILPSYVIEHLLELMTNASTAALLDIDPQNKKLRSQCVELWHQILMYLDKECFCIDLVNMPCMSVAILYMATWFCLVMVVMKL</sequence>
<keyword evidence="7" id="KW-0472">Membrane</keyword>
<dbReference type="PROSITE" id="PS51667">
    <property type="entry name" value="WRC"/>
    <property type="match status" value="1"/>
</dbReference>
<organism evidence="10 11">
    <name type="scientific">Rehmannia glutinosa</name>
    <name type="common">Chinese foxglove</name>
    <dbReference type="NCBI Taxonomy" id="99300"/>
    <lineage>
        <taxon>Eukaryota</taxon>
        <taxon>Viridiplantae</taxon>
        <taxon>Streptophyta</taxon>
        <taxon>Embryophyta</taxon>
        <taxon>Tracheophyta</taxon>
        <taxon>Spermatophyta</taxon>
        <taxon>Magnoliopsida</taxon>
        <taxon>eudicotyledons</taxon>
        <taxon>Gunneridae</taxon>
        <taxon>Pentapetalae</taxon>
        <taxon>asterids</taxon>
        <taxon>lamiids</taxon>
        <taxon>Lamiales</taxon>
        <taxon>Orobanchaceae</taxon>
        <taxon>Rehmannieae</taxon>
        <taxon>Rehmannia</taxon>
    </lineage>
</organism>
<dbReference type="PROSITE" id="PS51184">
    <property type="entry name" value="JMJC"/>
    <property type="match status" value="1"/>
</dbReference>
<feature type="compositionally biased region" description="Basic and acidic residues" evidence="6">
    <location>
        <begin position="1057"/>
        <end position="1081"/>
    </location>
</feature>
<accession>A0ABR0UYY9</accession>
<dbReference type="PANTHER" id="PTHR12549">
    <property type="entry name" value="JMJC DOMAIN-CONTAINING HISTONE DEMETHYLATION PROTEIN"/>
    <property type="match status" value="1"/>
</dbReference>
<dbReference type="InterPro" id="IPR014977">
    <property type="entry name" value="WRC_dom"/>
</dbReference>
<feature type="domain" description="WRC" evidence="9">
    <location>
        <begin position="197"/>
        <end position="242"/>
    </location>
</feature>
<dbReference type="Gene3D" id="2.60.120.650">
    <property type="entry name" value="Cupin"/>
    <property type="match status" value="3"/>
</dbReference>
<comment type="similarity">
    <text evidence="2">Belongs to the JARID1 histone demethylase family.</text>
</comment>
<evidence type="ECO:0000256" key="4">
    <source>
        <dbReference type="ARBA" id="ARBA00023242"/>
    </source>
</evidence>
<evidence type="ECO:0000313" key="11">
    <source>
        <dbReference type="Proteomes" id="UP001318860"/>
    </source>
</evidence>
<feature type="compositionally biased region" description="Basic and acidic residues" evidence="6">
    <location>
        <begin position="229"/>
        <end position="238"/>
    </location>
</feature>
<dbReference type="InterPro" id="IPR003347">
    <property type="entry name" value="JmjC_dom"/>
</dbReference>
<proteinExistence type="inferred from homology"/>
<feature type="region of interest" description="Disordered" evidence="6">
    <location>
        <begin position="229"/>
        <end position="271"/>
    </location>
</feature>
<feature type="compositionally biased region" description="Acidic residues" evidence="6">
    <location>
        <begin position="334"/>
        <end position="345"/>
    </location>
</feature>
<evidence type="ECO:0000256" key="2">
    <source>
        <dbReference type="ARBA" id="ARBA00006801"/>
    </source>
</evidence>
<keyword evidence="4" id="KW-0539">Nucleus</keyword>
<keyword evidence="11" id="KW-1185">Reference proteome</keyword>
<name>A0ABR0UYY9_REHGL</name>
<dbReference type="SUPFAM" id="SSF51197">
    <property type="entry name" value="Clavaminate synthase-like"/>
    <property type="match status" value="1"/>
</dbReference>
<dbReference type="Proteomes" id="UP001318860">
    <property type="component" value="Unassembled WGS sequence"/>
</dbReference>
<evidence type="ECO:0000256" key="5">
    <source>
        <dbReference type="PROSITE-ProRule" id="PRU01002"/>
    </source>
</evidence>
<evidence type="ECO:0000256" key="1">
    <source>
        <dbReference type="ARBA" id="ARBA00004123"/>
    </source>
</evidence>
<dbReference type="PANTHER" id="PTHR12549:SF36">
    <property type="entry name" value="LYSINE-SPECIFIC DEMETHYLASE JMJ25-LIKE"/>
    <property type="match status" value="1"/>
</dbReference>
<feature type="compositionally biased region" description="Polar residues" evidence="6">
    <location>
        <begin position="1040"/>
        <end position="1055"/>
    </location>
</feature>
<feature type="region of interest" description="Disordered" evidence="6">
    <location>
        <begin position="316"/>
        <end position="345"/>
    </location>
</feature>
<feature type="transmembrane region" description="Helical" evidence="7">
    <location>
        <begin position="1348"/>
        <end position="1366"/>
    </location>
</feature>
<evidence type="ECO:0000259" key="8">
    <source>
        <dbReference type="PROSITE" id="PS51184"/>
    </source>
</evidence>
<comment type="caution">
    <text evidence="10">The sequence shown here is derived from an EMBL/GenBank/DDBJ whole genome shotgun (WGS) entry which is preliminary data.</text>
</comment>
<gene>
    <name evidence="10" type="ORF">DH2020_038734</name>
</gene>
<dbReference type="InterPro" id="IPR045109">
    <property type="entry name" value="LSDs-like"/>
</dbReference>
<keyword evidence="7" id="KW-0812">Transmembrane</keyword>
<protein>
    <submittedName>
        <fullName evidence="10">Uncharacterized protein</fullName>
    </submittedName>
</protein>
<feature type="domain" description="JmjC" evidence="8">
    <location>
        <begin position="882"/>
        <end position="1272"/>
    </location>
</feature>
<dbReference type="SMART" id="SM00558">
    <property type="entry name" value="JmjC"/>
    <property type="match status" value="1"/>
</dbReference>
<evidence type="ECO:0000256" key="6">
    <source>
        <dbReference type="SAM" id="MobiDB-lite"/>
    </source>
</evidence>
<evidence type="ECO:0000256" key="3">
    <source>
        <dbReference type="ARBA" id="ARBA00022723"/>
    </source>
</evidence>
<dbReference type="Pfam" id="PF02373">
    <property type="entry name" value="JmjC"/>
    <property type="match status" value="1"/>
</dbReference>
<comment type="caution">
    <text evidence="5">Lacks conserved residue(s) required for the propagation of feature annotation.</text>
</comment>
<comment type="subcellular location">
    <subcellularLocation>
        <location evidence="1">Nucleus</location>
    </subcellularLocation>
</comment>
<feature type="region of interest" description="Disordered" evidence="6">
    <location>
        <begin position="1039"/>
        <end position="1097"/>
    </location>
</feature>
<feature type="region of interest" description="Disordered" evidence="6">
    <location>
        <begin position="483"/>
        <end position="508"/>
    </location>
</feature>
<feature type="compositionally biased region" description="Basic and acidic residues" evidence="6">
    <location>
        <begin position="483"/>
        <end position="497"/>
    </location>
</feature>
<keyword evidence="3" id="KW-0479">Metal-binding</keyword>
<keyword evidence="7" id="KW-1133">Transmembrane helix</keyword>
<evidence type="ECO:0000256" key="7">
    <source>
        <dbReference type="SAM" id="Phobius"/>
    </source>
</evidence>
<evidence type="ECO:0000259" key="9">
    <source>
        <dbReference type="PROSITE" id="PS51667"/>
    </source>
</evidence>
<reference evidence="10 11" key="1">
    <citation type="journal article" date="2021" name="Comput. Struct. Biotechnol. J.">
        <title>De novo genome assembly of the potent medicinal plant Rehmannia glutinosa using nanopore technology.</title>
        <authorList>
            <person name="Ma L."/>
            <person name="Dong C."/>
            <person name="Song C."/>
            <person name="Wang X."/>
            <person name="Zheng X."/>
            <person name="Niu Y."/>
            <person name="Chen S."/>
            <person name="Feng W."/>
        </authorList>
    </citation>
    <scope>NUCLEOTIDE SEQUENCE [LARGE SCALE GENOMIC DNA]</scope>
    <source>
        <strain evidence="10">DH-2019</strain>
    </source>
</reference>
<evidence type="ECO:0000313" key="10">
    <source>
        <dbReference type="EMBL" id="KAK6127531.1"/>
    </source>
</evidence>
<dbReference type="EMBL" id="JABTTQ020001875">
    <property type="protein sequence ID" value="KAK6127531.1"/>
    <property type="molecule type" value="Genomic_DNA"/>
</dbReference>
<feature type="region of interest" description="Disordered" evidence="6">
    <location>
        <begin position="399"/>
        <end position="431"/>
    </location>
</feature>